<reference evidence="3" key="1">
    <citation type="submission" date="2018-05" db="EMBL/GenBank/DDBJ databases">
        <authorList>
            <person name="Lanie J.A."/>
            <person name="Ng W.-L."/>
            <person name="Kazmierczak K.M."/>
            <person name="Andrzejewski T.M."/>
            <person name="Davidsen T.M."/>
            <person name="Wayne K.J."/>
            <person name="Tettelin H."/>
            <person name="Glass J.I."/>
            <person name="Rusch D."/>
            <person name="Podicherti R."/>
            <person name="Tsui H.-C.T."/>
            <person name="Winkler M.E."/>
        </authorList>
    </citation>
    <scope>NUCLEOTIDE SEQUENCE</scope>
</reference>
<dbReference type="Gene3D" id="3.40.50.720">
    <property type="entry name" value="NAD(P)-binding Rossmann-like Domain"/>
    <property type="match status" value="1"/>
</dbReference>
<name>A0A382H6B5_9ZZZZ</name>
<dbReference type="PANTHER" id="PTHR43639">
    <property type="entry name" value="OXIDOREDUCTASE, SHORT-CHAIN DEHYDROGENASE/REDUCTASE FAMILY (AFU_ORTHOLOGUE AFUA_5G02870)"/>
    <property type="match status" value="1"/>
</dbReference>
<comment type="similarity">
    <text evidence="1">Belongs to the short-chain dehydrogenases/reductases (SDR) family.</text>
</comment>
<keyword evidence="2" id="KW-0560">Oxidoreductase</keyword>
<sequence length="256" mass="27597">MKENTKNIVLVTGAAARIGQSIALSLSQLGWIVAVHYGTSATAARETKEEIISGGGEAEVFPADLRDEYAVKKLVAVVKENLGPVTCLINNASVFENDSIGSATRETWDAHMEVNLRAPFVLSQALANNLTETETANIINIIDQRVINLTPHFSSYTISKSALWTLTQTLASALAPKIRVNAVGPGPTLPSSHQSDGDFRRQYNSVPLERPVNVMEICSAVKFILGSPSMTGQLITIDAGQHLGWAQPGQQIFDEE</sequence>
<dbReference type="SUPFAM" id="SSF51735">
    <property type="entry name" value="NAD(P)-binding Rossmann-fold domains"/>
    <property type="match status" value="1"/>
</dbReference>
<accession>A0A382H6B5</accession>
<evidence type="ECO:0000256" key="1">
    <source>
        <dbReference type="ARBA" id="ARBA00006484"/>
    </source>
</evidence>
<dbReference type="NCBIfam" id="NF006597">
    <property type="entry name" value="PRK09134.1"/>
    <property type="match status" value="1"/>
</dbReference>
<dbReference type="InterPro" id="IPR036291">
    <property type="entry name" value="NAD(P)-bd_dom_sf"/>
</dbReference>
<dbReference type="Pfam" id="PF00106">
    <property type="entry name" value="adh_short"/>
    <property type="match status" value="1"/>
</dbReference>
<dbReference type="GO" id="GO:0016491">
    <property type="term" value="F:oxidoreductase activity"/>
    <property type="evidence" value="ECO:0007669"/>
    <property type="project" value="UniProtKB-KW"/>
</dbReference>
<dbReference type="AlphaFoldDB" id="A0A382H6B5"/>
<evidence type="ECO:0000256" key="2">
    <source>
        <dbReference type="ARBA" id="ARBA00023002"/>
    </source>
</evidence>
<dbReference type="PRINTS" id="PR00081">
    <property type="entry name" value="GDHRDH"/>
</dbReference>
<gene>
    <name evidence="3" type="ORF">METZ01_LOCUS235664</name>
</gene>
<dbReference type="PANTHER" id="PTHR43639:SF1">
    <property type="entry name" value="SHORT-CHAIN DEHYDROGENASE_REDUCTASE FAMILY PROTEIN"/>
    <property type="match status" value="1"/>
</dbReference>
<evidence type="ECO:0000313" key="3">
    <source>
        <dbReference type="EMBL" id="SVB82810.1"/>
    </source>
</evidence>
<organism evidence="3">
    <name type="scientific">marine metagenome</name>
    <dbReference type="NCBI Taxonomy" id="408172"/>
    <lineage>
        <taxon>unclassified sequences</taxon>
        <taxon>metagenomes</taxon>
        <taxon>ecological metagenomes</taxon>
    </lineage>
</organism>
<dbReference type="PROSITE" id="PS00061">
    <property type="entry name" value="ADH_SHORT"/>
    <property type="match status" value="1"/>
</dbReference>
<protein>
    <recommendedName>
        <fullName evidence="4">Short chain dehydrogenase</fullName>
    </recommendedName>
</protein>
<dbReference type="InterPro" id="IPR002347">
    <property type="entry name" value="SDR_fam"/>
</dbReference>
<evidence type="ECO:0008006" key="4">
    <source>
        <dbReference type="Google" id="ProtNLM"/>
    </source>
</evidence>
<dbReference type="InterPro" id="IPR020904">
    <property type="entry name" value="Sc_DH/Rdtase_CS"/>
</dbReference>
<dbReference type="EMBL" id="UINC01059420">
    <property type="protein sequence ID" value="SVB82810.1"/>
    <property type="molecule type" value="Genomic_DNA"/>
</dbReference>
<proteinExistence type="inferred from homology"/>